<keyword evidence="10" id="KW-1185">Reference proteome</keyword>
<dbReference type="PANTHER" id="PTHR46566:SF1">
    <property type="entry name" value="1-PHOSPHOFRUCTOKINASE"/>
    <property type="match status" value="1"/>
</dbReference>
<evidence type="ECO:0000256" key="3">
    <source>
        <dbReference type="ARBA" id="ARBA00022741"/>
    </source>
</evidence>
<comment type="pathway">
    <text evidence="6">Carbohydrate metabolism; D-tagatose 6-phosphate degradation; D-glyceraldehyde 3-phosphate and glycerone phosphate from D-tagatose 6-phosphate: step 1/2.</text>
</comment>
<dbReference type="PIRSF" id="PIRSF000535">
    <property type="entry name" value="1PFK/6PFK/LacC"/>
    <property type="match status" value="1"/>
</dbReference>
<dbReference type="Proteomes" id="UP000595512">
    <property type="component" value="Chromosome"/>
</dbReference>
<evidence type="ECO:0000313" key="8">
    <source>
        <dbReference type="EMBL" id="KYD05800.1"/>
    </source>
</evidence>
<dbReference type="GO" id="GO:0005524">
    <property type="term" value="F:ATP binding"/>
    <property type="evidence" value="ECO:0007669"/>
    <property type="project" value="UniProtKB-KW"/>
</dbReference>
<proteinExistence type="inferred from homology"/>
<evidence type="ECO:0000256" key="2">
    <source>
        <dbReference type="ARBA" id="ARBA00022679"/>
    </source>
</evidence>
<dbReference type="EMBL" id="LQYN01000054">
    <property type="protein sequence ID" value="KYD05800.1"/>
    <property type="molecule type" value="Genomic_DNA"/>
</dbReference>
<comment type="similarity">
    <text evidence="1">Belongs to the carbohydrate kinase pfkB family.</text>
</comment>
<dbReference type="SUPFAM" id="SSF53613">
    <property type="entry name" value="Ribokinase-like"/>
    <property type="match status" value="1"/>
</dbReference>
<dbReference type="Pfam" id="PF00294">
    <property type="entry name" value="PfkB"/>
    <property type="match status" value="1"/>
</dbReference>
<evidence type="ECO:0000256" key="6">
    <source>
        <dbReference type="PIRNR" id="PIRNR000535"/>
    </source>
</evidence>
<dbReference type="NCBIfam" id="TIGR03168">
    <property type="entry name" value="1-PFK"/>
    <property type="match status" value="1"/>
</dbReference>
<dbReference type="GO" id="GO:0009024">
    <property type="term" value="F:tagatose-6-phosphate kinase activity"/>
    <property type="evidence" value="ECO:0007669"/>
    <property type="project" value="UniProtKB-EC"/>
</dbReference>
<accession>A0A150L0I6</accession>
<dbReference type="NCBIfam" id="TIGR03828">
    <property type="entry name" value="pfkB"/>
    <property type="match status" value="1"/>
</dbReference>
<dbReference type="GO" id="GO:2001059">
    <property type="term" value="P:D-tagatose 6-phosphate catabolic process"/>
    <property type="evidence" value="ECO:0007669"/>
    <property type="project" value="UniProtKB-UniPathway"/>
</dbReference>
<dbReference type="GO" id="GO:0044281">
    <property type="term" value="P:small molecule metabolic process"/>
    <property type="evidence" value="ECO:0007669"/>
    <property type="project" value="UniProtKB-ARBA"/>
</dbReference>
<evidence type="ECO:0000313" key="9">
    <source>
        <dbReference type="EMBL" id="QQX27131.1"/>
    </source>
</evidence>
<keyword evidence="6" id="KW-0423">Lactose metabolism</keyword>
<protein>
    <recommendedName>
        <fullName evidence="6">Tagatose-6-phosphate kinase</fullName>
        <ecNumber evidence="6">2.7.1.144</ecNumber>
    </recommendedName>
</protein>
<dbReference type="OrthoDB" id="9801219at2"/>
<dbReference type="GO" id="GO:0008662">
    <property type="term" value="F:1-phosphofructokinase activity"/>
    <property type="evidence" value="ECO:0007669"/>
    <property type="project" value="InterPro"/>
</dbReference>
<dbReference type="FunFam" id="3.40.1190.20:FF:000001">
    <property type="entry name" value="Phosphofructokinase"/>
    <property type="match status" value="1"/>
</dbReference>
<dbReference type="InterPro" id="IPR017583">
    <property type="entry name" value="Tagatose/fructose_Pkinase"/>
</dbReference>
<evidence type="ECO:0000256" key="5">
    <source>
        <dbReference type="ARBA" id="ARBA00022840"/>
    </source>
</evidence>
<dbReference type="KEGG" id="hspo:JGZ69_10440"/>
<dbReference type="AlphaFoldDB" id="A0A150L0I6"/>
<dbReference type="GO" id="GO:0005829">
    <property type="term" value="C:cytosol"/>
    <property type="evidence" value="ECO:0007669"/>
    <property type="project" value="TreeGrafter"/>
</dbReference>
<dbReference type="InterPro" id="IPR029056">
    <property type="entry name" value="Ribokinase-like"/>
</dbReference>
<comment type="similarity">
    <text evidence="6">Belongs to the carbohydrate kinase PfkB family. LacC subfamily.</text>
</comment>
<dbReference type="UniPathway" id="UPA00704">
    <property type="reaction ID" value="UER00715"/>
</dbReference>
<keyword evidence="5 6" id="KW-0067">ATP-binding</keyword>
<comment type="catalytic activity">
    <reaction evidence="6">
        <text>D-tagatofuranose 6-phosphate + ATP = D-tagatofuranose 1,6-bisphosphate + ADP + H(+)</text>
        <dbReference type="Rhea" id="RHEA:12420"/>
        <dbReference type="ChEBI" id="CHEBI:15378"/>
        <dbReference type="ChEBI" id="CHEBI:30616"/>
        <dbReference type="ChEBI" id="CHEBI:58694"/>
        <dbReference type="ChEBI" id="CHEBI:58695"/>
        <dbReference type="ChEBI" id="CHEBI:456216"/>
        <dbReference type="EC" id="2.7.1.144"/>
    </reaction>
</comment>
<dbReference type="RefSeq" id="WP_066231631.1">
    <property type="nucleotide sequence ID" value="NZ_CP066701.1"/>
</dbReference>
<keyword evidence="2 6" id="KW-0808">Transferase</keyword>
<dbReference type="GeneID" id="62497980"/>
<dbReference type="InterPro" id="IPR011611">
    <property type="entry name" value="PfkB_dom"/>
</dbReference>
<reference evidence="8 10" key="1">
    <citation type="submission" date="2016-01" db="EMBL/GenBank/DDBJ databases">
        <title>Genome Sequences of Twelve Sporeforming Bacillus Species Isolated from Foods.</title>
        <authorList>
            <person name="Berendsen E.M."/>
            <person name="Wells-Bennik M.H."/>
            <person name="Krawcyk A.O."/>
            <person name="De Jong A."/>
            <person name="Holsappel S."/>
            <person name="Eijlander R.T."/>
            <person name="Kuipers O.P."/>
        </authorList>
    </citation>
    <scope>NUCLEOTIDE SEQUENCE [LARGE SCALE GENOMIC DNA]</scope>
    <source>
        <strain evidence="8 10">B4102</strain>
    </source>
</reference>
<organism evidence="8 10">
    <name type="scientific">Heyndrickxia sporothermodurans</name>
    <dbReference type="NCBI Taxonomy" id="46224"/>
    <lineage>
        <taxon>Bacteria</taxon>
        <taxon>Bacillati</taxon>
        <taxon>Bacillota</taxon>
        <taxon>Bacilli</taxon>
        <taxon>Bacillales</taxon>
        <taxon>Bacillaceae</taxon>
        <taxon>Heyndrickxia</taxon>
    </lineage>
</organism>
<evidence type="ECO:0000256" key="4">
    <source>
        <dbReference type="ARBA" id="ARBA00022777"/>
    </source>
</evidence>
<dbReference type="EMBL" id="CP066701">
    <property type="protein sequence ID" value="QQX27131.1"/>
    <property type="molecule type" value="Genomic_DNA"/>
</dbReference>
<dbReference type="EC" id="2.7.1.144" evidence="6"/>
<dbReference type="PANTHER" id="PTHR46566">
    <property type="entry name" value="1-PHOSPHOFRUCTOKINASE-RELATED"/>
    <property type="match status" value="1"/>
</dbReference>
<sequence length="308" mass="34139">MIYTCTMNPAIDLFTEFEQFSPFVVNRSNFEDYQANGKAINISFMLKKLNIDSTATGFLGGFTGKYIEEELVRNSIDVNFIKVDGITRINTFIRSGELEYKAVNKGPEINQNAQEALLKYIKTFTNEDMLFVSGSLPKGVKDDIFVTIAKLSQEQGFSLVLDISSERLIDCLPYHPYLIKPNDEELAHLLGVSKLESEQELVKAAQQLLDKGAERILVSRGEKGALYVDEKHVLWTTAPKGKVVNTACAGDTMLAVFVGKLIQTGDLEEALIYATAAGSSTAFTAGLSNLEDIPLLRKQIQLKRGSYK</sequence>
<dbReference type="Gene3D" id="3.40.1190.20">
    <property type="match status" value="1"/>
</dbReference>
<evidence type="ECO:0000313" key="11">
    <source>
        <dbReference type="Proteomes" id="UP000595512"/>
    </source>
</evidence>
<evidence type="ECO:0000313" key="10">
    <source>
        <dbReference type="Proteomes" id="UP000075666"/>
    </source>
</evidence>
<dbReference type="PATRIC" id="fig|46224.3.peg.3092"/>
<dbReference type="GO" id="GO:0005988">
    <property type="term" value="P:lactose metabolic process"/>
    <property type="evidence" value="ECO:0007669"/>
    <property type="project" value="UniProtKB-KW"/>
</dbReference>
<keyword evidence="4 8" id="KW-0418">Kinase</keyword>
<evidence type="ECO:0000256" key="1">
    <source>
        <dbReference type="ARBA" id="ARBA00005380"/>
    </source>
</evidence>
<evidence type="ECO:0000259" key="7">
    <source>
        <dbReference type="Pfam" id="PF00294"/>
    </source>
</evidence>
<dbReference type="Proteomes" id="UP000075666">
    <property type="component" value="Unassembled WGS sequence"/>
</dbReference>
<keyword evidence="3 6" id="KW-0547">Nucleotide-binding</keyword>
<dbReference type="CDD" id="cd01164">
    <property type="entry name" value="FruK_PfkB_like"/>
    <property type="match status" value="1"/>
</dbReference>
<name>A0A150L0I6_9BACI</name>
<dbReference type="GO" id="GO:0016052">
    <property type="term" value="P:carbohydrate catabolic process"/>
    <property type="evidence" value="ECO:0007669"/>
    <property type="project" value="UniProtKB-ARBA"/>
</dbReference>
<reference evidence="9 11" key="2">
    <citation type="submission" date="2020-12" db="EMBL/GenBank/DDBJ databases">
        <title>Taxonomic evaluation of the Bacillus sporothermodurans group of bacteria based on whole genome sequences.</title>
        <authorList>
            <person name="Fiedler G."/>
            <person name="Herbstmann A.-D."/>
            <person name="Doll E."/>
            <person name="Wenning M."/>
            <person name="Brinks E."/>
            <person name="Kabisch J."/>
            <person name="Breitenwieser F."/>
            <person name="Lappann M."/>
            <person name="Boehnlein C."/>
            <person name="Franz C."/>
        </authorList>
    </citation>
    <scope>NUCLEOTIDE SEQUENCE [LARGE SCALE GENOMIC DNA]</scope>
    <source>
        <strain evidence="9 11">DSM 10599</strain>
    </source>
</reference>
<dbReference type="InterPro" id="IPR022463">
    <property type="entry name" value="1-PFruKinase"/>
</dbReference>
<gene>
    <name evidence="9" type="primary">pfkB</name>
    <name evidence="8" type="ORF">B4102_3122</name>
    <name evidence="9" type="ORF">JGZ69_10440</name>
</gene>
<dbReference type="STRING" id="46224.B4102_3122"/>
<feature type="domain" description="Carbohydrate kinase PfkB" evidence="7">
    <location>
        <begin position="17"/>
        <end position="289"/>
    </location>
</feature>